<organism evidence="8 9">
    <name type="scientific">Phaedon cochleariae</name>
    <name type="common">Mustard beetle</name>
    <dbReference type="NCBI Taxonomy" id="80249"/>
    <lineage>
        <taxon>Eukaryota</taxon>
        <taxon>Metazoa</taxon>
        <taxon>Ecdysozoa</taxon>
        <taxon>Arthropoda</taxon>
        <taxon>Hexapoda</taxon>
        <taxon>Insecta</taxon>
        <taxon>Pterygota</taxon>
        <taxon>Neoptera</taxon>
        <taxon>Endopterygota</taxon>
        <taxon>Coleoptera</taxon>
        <taxon>Polyphaga</taxon>
        <taxon>Cucujiformia</taxon>
        <taxon>Chrysomeloidea</taxon>
        <taxon>Chrysomelidae</taxon>
        <taxon>Chrysomelinae</taxon>
        <taxon>Chrysomelini</taxon>
        <taxon>Phaedon</taxon>
    </lineage>
</organism>
<keyword evidence="3" id="KW-0808">Transferase</keyword>
<protein>
    <recommendedName>
        <fullName evidence="2">histone acetyltransferase</fullName>
        <ecNumber evidence="2">2.3.1.48</ecNumber>
    </recommendedName>
</protein>
<dbReference type="CDD" id="cd04301">
    <property type="entry name" value="NAT_SF"/>
    <property type="match status" value="1"/>
</dbReference>
<dbReference type="GO" id="GO:0000781">
    <property type="term" value="C:chromosome, telomeric region"/>
    <property type="evidence" value="ECO:0007669"/>
    <property type="project" value="GOC"/>
</dbReference>
<evidence type="ECO:0000259" key="7">
    <source>
        <dbReference type="Pfam" id="PF10394"/>
    </source>
</evidence>
<dbReference type="OrthoDB" id="10253098at2759"/>
<dbReference type="InterPro" id="IPR037113">
    <property type="entry name" value="Hat1_N_sf"/>
</dbReference>
<dbReference type="Proteomes" id="UP001153737">
    <property type="component" value="Chromosome 2"/>
</dbReference>
<dbReference type="Pfam" id="PF00583">
    <property type="entry name" value="Acetyltransf_1"/>
    <property type="match status" value="1"/>
</dbReference>
<accession>A0A9P0GQ52</accession>
<keyword evidence="4" id="KW-0012">Acyltransferase</keyword>
<evidence type="ECO:0000256" key="4">
    <source>
        <dbReference type="ARBA" id="ARBA00023315"/>
    </source>
</evidence>
<comment type="similarity">
    <text evidence="1">Belongs to the HAT1 family.</text>
</comment>
<evidence type="ECO:0000256" key="5">
    <source>
        <dbReference type="ARBA" id="ARBA00048017"/>
    </source>
</evidence>
<reference evidence="8" key="1">
    <citation type="submission" date="2022-01" db="EMBL/GenBank/DDBJ databases">
        <authorList>
            <person name="King R."/>
        </authorList>
    </citation>
    <scope>NUCLEOTIDE SEQUENCE</scope>
</reference>
<comment type="catalytic activity">
    <reaction evidence="5">
        <text>L-lysyl-[protein] + acetyl-CoA = N(6)-acetyl-L-lysyl-[protein] + CoA + H(+)</text>
        <dbReference type="Rhea" id="RHEA:45948"/>
        <dbReference type="Rhea" id="RHEA-COMP:9752"/>
        <dbReference type="Rhea" id="RHEA-COMP:10731"/>
        <dbReference type="ChEBI" id="CHEBI:15378"/>
        <dbReference type="ChEBI" id="CHEBI:29969"/>
        <dbReference type="ChEBI" id="CHEBI:57287"/>
        <dbReference type="ChEBI" id="CHEBI:57288"/>
        <dbReference type="ChEBI" id="CHEBI:61930"/>
        <dbReference type="EC" id="2.3.1.48"/>
    </reaction>
</comment>
<dbReference type="Pfam" id="PF10394">
    <property type="entry name" value="Hat1_N"/>
    <property type="match status" value="1"/>
</dbReference>
<evidence type="ECO:0000256" key="2">
    <source>
        <dbReference type="ARBA" id="ARBA00013184"/>
    </source>
</evidence>
<dbReference type="EMBL" id="OU896708">
    <property type="protein sequence ID" value="CAH1156120.1"/>
    <property type="molecule type" value="Genomic_DNA"/>
</dbReference>
<dbReference type="InterPro" id="IPR000182">
    <property type="entry name" value="GNAT_dom"/>
</dbReference>
<evidence type="ECO:0000313" key="8">
    <source>
        <dbReference type="EMBL" id="CAH1156120.1"/>
    </source>
</evidence>
<dbReference type="Gene3D" id="3.90.360.10">
    <property type="entry name" value="Histone acetyl transferase 1 (HAT1), N-terminal domain"/>
    <property type="match status" value="1"/>
</dbReference>
<dbReference type="AlphaFoldDB" id="A0A9P0GQ52"/>
<dbReference type="EC" id="2.3.1.48" evidence="2"/>
<dbReference type="GO" id="GO:0004402">
    <property type="term" value="F:histone acetyltransferase activity"/>
    <property type="evidence" value="ECO:0007669"/>
    <property type="project" value="InterPro"/>
</dbReference>
<dbReference type="PANTHER" id="PTHR12046">
    <property type="entry name" value="HISTONE ACETYLTRANSFERASE TYPE B CATALYTIC SUBUNIT"/>
    <property type="match status" value="1"/>
</dbReference>
<evidence type="ECO:0000313" key="9">
    <source>
        <dbReference type="Proteomes" id="UP001153737"/>
    </source>
</evidence>
<name>A0A9P0GQ52_PHACE</name>
<proteinExistence type="inferred from homology"/>
<dbReference type="GO" id="GO:0005634">
    <property type="term" value="C:nucleus"/>
    <property type="evidence" value="ECO:0007669"/>
    <property type="project" value="InterPro"/>
</dbReference>
<feature type="domain" description="N-acetyltransferase" evidence="6">
    <location>
        <begin position="213"/>
        <end position="269"/>
    </location>
</feature>
<sequence length="413" mass="48705">MASCSGYNGLKSDDGEMSFYRKDALSVVTFKIVYNQEAYKKKHFLEFKPTMAHQIFGESESVFGYRSLSIALYFLHNSCNCYVDVKSSGRISSLYKADNIMENMNSWLPENFTTDERKFLELLDKEKHDLVFGSILAEFKDTKTNQLFREKQVHATYKITLCDVNDESFKDFHRRFETFIVWYIDGANFIDLEDERWLIFYVYEEIIDPETKRSYITPVGFCSVYKFFAYPSNIRPRISQFFILPSHQRRGIGKMLYGTVMNKLRDMPEVVDVTVEEPTTTFQRMRDLDDCLSIHHALKDTKVYTITSSPKKIYEVMRKYKICKKQCQRIYDILLGSETSKKNEEYRNYLNSIKKRISADAERESRGSKRLCNVEGLTLKMEHTDKNGLIEAEYKKYVDDIEQSIISFKKYKK</sequence>
<dbReference type="InterPro" id="IPR019467">
    <property type="entry name" value="Hat1_N"/>
</dbReference>
<gene>
    <name evidence="8" type="ORF">PHAECO_LOCUS6909</name>
</gene>
<evidence type="ECO:0000256" key="1">
    <source>
        <dbReference type="ARBA" id="ARBA00010543"/>
    </source>
</evidence>
<dbReference type="SUPFAM" id="SSF55729">
    <property type="entry name" value="Acyl-CoA N-acyltransferases (Nat)"/>
    <property type="match status" value="1"/>
</dbReference>
<reference evidence="8" key="2">
    <citation type="submission" date="2022-10" db="EMBL/GenBank/DDBJ databases">
        <authorList>
            <consortium name="ENA_rothamsted_submissions"/>
            <consortium name="culmorum"/>
            <person name="King R."/>
        </authorList>
    </citation>
    <scope>NUCLEOTIDE SEQUENCE</scope>
</reference>
<dbReference type="InterPro" id="IPR016181">
    <property type="entry name" value="Acyl_CoA_acyltransferase"/>
</dbReference>
<keyword evidence="9" id="KW-1185">Reference proteome</keyword>
<dbReference type="InterPro" id="IPR017380">
    <property type="entry name" value="Hist_AcTrfase_B-typ_cat-su"/>
</dbReference>
<feature type="domain" description="Histone acetyl transferase HAT1 N-terminal" evidence="7">
    <location>
        <begin position="23"/>
        <end position="185"/>
    </location>
</feature>
<dbReference type="GO" id="GO:0031509">
    <property type="term" value="P:subtelomeric heterochromatin formation"/>
    <property type="evidence" value="ECO:0007669"/>
    <property type="project" value="InterPro"/>
</dbReference>
<evidence type="ECO:0000259" key="6">
    <source>
        <dbReference type="Pfam" id="PF00583"/>
    </source>
</evidence>
<evidence type="ECO:0000256" key="3">
    <source>
        <dbReference type="ARBA" id="ARBA00022679"/>
    </source>
</evidence>
<dbReference type="Gene3D" id="3.40.630.30">
    <property type="match status" value="1"/>
</dbReference>